<dbReference type="Gene3D" id="2.40.70.10">
    <property type="entry name" value="Acid Proteases"/>
    <property type="match status" value="1"/>
</dbReference>
<feature type="domain" description="Retropepsin-like aspartic endopeptidase" evidence="1">
    <location>
        <begin position="14"/>
        <end position="146"/>
    </location>
</feature>
<dbReference type="Proteomes" id="UP000559987">
    <property type="component" value="Unassembled WGS sequence"/>
</dbReference>
<evidence type="ECO:0000313" key="2">
    <source>
        <dbReference type="EMBL" id="MBB3169592.1"/>
    </source>
</evidence>
<dbReference type="AlphaFoldDB" id="A0A839UP33"/>
<gene>
    <name evidence="2" type="ORF">FHS30_002805</name>
</gene>
<dbReference type="EMBL" id="JACHXZ010000004">
    <property type="protein sequence ID" value="MBB3169592.1"/>
    <property type="molecule type" value="Genomic_DNA"/>
</dbReference>
<evidence type="ECO:0000259" key="1">
    <source>
        <dbReference type="Pfam" id="PF05618"/>
    </source>
</evidence>
<dbReference type="InterPro" id="IPR008503">
    <property type="entry name" value="Asp_endopeptidase"/>
</dbReference>
<dbReference type="SUPFAM" id="SSF50630">
    <property type="entry name" value="Acid proteases"/>
    <property type="match status" value="1"/>
</dbReference>
<keyword evidence="3" id="KW-1185">Reference proteome</keyword>
<proteinExistence type="predicted"/>
<dbReference type="Pfam" id="PF05618">
    <property type="entry name" value="Zn_protease"/>
    <property type="match status" value="1"/>
</dbReference>
<organism evidence="2 3">
    <name type="scientific">Simiduia aestuariiviva</name>
    <dbReference type="NCBI Taxonomy" id="1510459"/>
    <lineage>
        <taxon>Bacteria</taxon>
        <taxon>Pseudomonadati</taxon>
        <taxon>Pseudomonadota</taxon>
        <taxon>Gammaproteobacteria</taxon>
        <taxon>Cellvibrionales</taxon>
        <taxon>Cellvibrionaceae</taxon>
        <taxon>Simiduia</taxon>
    </lineage>
</organism>
<protein>
    <recommendedName>
        <fullName evidence="1">Retropepsin-like aspartic endopeptidase domain-containing protein</fullName>
    </recommendedName>
</protein>
<reference evidence="2 3" key="1">
    <citation type="submission" date="2020-08" db="EMBL/GenBank/DDBJ databases">
        <title>Genomic Encyclopedia of Type Strains, Phase III (KMG-III): the genomes of soil and plant-associated and newly described type strains.</title>
        <authorList>
            <person name="Whitman W."/>
        </authorList>
    </citation>
    <scope>NUCLEOTIDE SEQUENCE [LARGE SCALE GENOMIC DNA]</scope>
    <source>
        <strain evidence="2 3">CECT 8571</strain>
    </source>
</reference>
<comment type="caution">
    <text evidence="2">The sequence shown here is derived from an EMBL/GenBank/DDBJ whole genome shotgun (WGS) entry which is preliminary data.</text>
</comment>
<dbReference type="RefSeq" id="WP_183911095.1">
    <property type="nucleotide sequence ID" value="NZ_JACHXZ010000004.1"/>
</dbReference>
<name>A0A839UP33_9GAMM</name>
<sequence length="155" mass="17823">MTDVNSPVEPLPCVGWREWVALPELGIKNIKVKVDTGARTSALHTFAMEFFERDGEEWVRIGVHPIQKSDREWFTEARVIDKRVVRDSGGHEELRPVIETQVCLGDYQFRAELTLTSRDNMKFRMLLGRKALENRFLVDSQGSYMQSVRPSADAQ</sequence>
<dbReference type="PANTHER" id="PTHR38037:SF1">
    <property type="entry name" value="ATP-DEPENDENT ZINC PROTEASE DOMAIN-CONTAINING PROTEIN-RELATED"/>
    <property type="match status" value="1"/>
</dbReference>
<accession>A0A839UP33</accession>
<evidence type="ECO:0000313" key="3">
    <source>
        <dbReference type="Proteomes" id="UP000559987"/>
    </source>
</evidence>
<dbReference type="PANTHER" id="PTHR38037">
    <property type="entry name" value="ZN_PROTEASE DOMAIN-CONTAINING PROTEIN"/>
    <property type="match status" value="1"/>
</dbReference>
<dbReference type="InterPro" id="IPR021109">
    <property type="entry name" value="Peptidase_aspartic_dom_sf"/>
</dbReference>